<dbReference type="PANTHER" id="PTHR46246">
    <property type="entry name" value="GUANOSINE-3',5'-BIS(DIPHOSPHATE) 3'-PYROPHOSPHOHYDROLASE MESH1"/>
    <property type="match status" value="1"/>
</dbReference>
<evidence type="ECO:0000313" key="2">
    <source>
        <dbReference type="EMBL" id="QND58660.1"/>
    </source>
</evidence>
<name>A0A7G6SVX8_9HYPH</name>
<dbReference type="Gene3D" id="1.10.3210.10">
    <property type="entry name" value="Hypothetical protein af1432"/>
    <property type="match status" value="1"/>
</dbReference>
<dbReference type="CDD" id="cd00077">
    <property type="entry name" value="HDc"/>
    <property type="match status" value="1"/>
</dbReference>
<dbReference type="PANTHER" id="PTHR46246:SF1">
    <property type="entry name" value="GUANOSINE-3',5'-BIS(DIPHOSPHATE) 3'-PYROPHOSPHOHYDROLASE MESH1"/>
    <property type="match status" value="1"/>
</dbReference>
<organism evidence="2 3">
    <name type="scientific">Mesorhizobium huakuii</name>
    <dbReference type="NCBI Taxonomy" id="28104"/>
    <lineage>
        <taxon>Bacteria</taxon>
        <taxon>Pseudomonadati</taxon>
        <taxon>Pseudomonadota</taxon>
        <taxon>Alphaproteobacteria</taxon>
        <taxon>Hyphomicrobiales</taxon>
        <taxon>Phyllobacteriaceae</taxon>
        <taxon>Mesorhizobium</taxon>
    </lineage>
</organism>
<protein>
    <submittedName>
        <fullName evidence="2">HD domain-containing protein</fullName>
    </submittedName>
</protein>
<dbReference type="RefSeq" id="WP_183456369.1">
    <property type="nucleotide sequence ID" value="NZ_CP050296.1"/>
</dbReference>
<dbReference type="InterPro" id="IPR052194">
    <property type="entry name" value="MESH1"/>
</dbReference>
<gene>
    <name evidence="2" type="ORF">HB778_20230</name>
</gene>
<dbReference type="EMBL" id="CP050296">
    <property type="protein sequence ID" value="QND58660.1"/>
    <property type="molecule type" value="Genomic_DNA"/>
</dbReference>
<dbReference type="AlphaFoldDB" id="A0A7G6SVX8"/>
<sequence>MPSDLERRALAFATQAHESIDQRRKYTNEPYIVHPTAVAEIVRGVPHTDEMIAAAYLHDVVEDTPVTIAEIEVEFGRTVAELVGWLTDVSVPSDGNRAARKARDLAHTAAAPAQAKTIKLADLIDNTRTIERYDPGFWRVYRVEKIRLLEVLKQGNATLWRRAAEQCSMPSDSPAKS</sequence>
<evidence type="ECO:0000313" key="3">
    <source>
        <dbReference type="Proteomes" id="UP000515465"/>
    </source>
</evidence>
<dbReference type="InterPro" id="IPR003607">
    <property type="entry name" value="HD/PDEase_dom"/>
</dbReference>
<evidence type="ECO:0000259" key="1">
    <source>
        <dbReference type="SMART" id="SM00471"/>
    </source>
</evidence>
<dbReference type="Proteomes" id="UP000515465">
    <property type="component" value="Chromosome"/>
</dbReference>
<proteinExistence type="predicted"/>
<dbReference type="SUPFAM" id="SSF109604">
    <property type="entry name" value="HD-domain/PDEase-like"/>
    <property type="match status" value="1"/>
</dbReference>
<feature type="domain" description="HD/PDEase" evidence="1">
    <location>
        <begin position="27"/>
        <end position="136"/>
    </location>
</feature>
<accession>A0A7G6SVX8</accession>
<dbReference type="GO" id="GO:0008893">
    <property type="term" value="F:guanosine-3',5'-bis(diphosphate) 3'-diphosphatase activity"/>
    <property type="evidence" value="ECO:0007669"/>
    <property type="project" value="TreeGrafter"/>
</dbReference>
<reference evidence="2" key="1">
    <citation type="journal article" date="2020" name="Mol. Plant Microbe Interact.">
        <title>Complete genome sequences of four natural Pseudomonas isolates that catabolize a wide range of aromatic compounds relevant to lignin valorization.</title>
        <authorList>
            <person name="Hatmaker E.A."/>
            <person name="Presle G."/>
            <person name="Cannon O."/>
            <person name="Guss A.M."/>
            <person name="Elkins J.G."/>
        </authorList>
    </citation>
    <scope>NUCLEOTIDE SEQUENCE</scope>
    <source>
        <strain evidence="2">583</strain>
    </source>
</reference>
<dbReference type="SMART" id="SM00471">
    <property type="entry name" value="HDc"/>
    <property type="match status" value="1"/>
</dbReference>
<dbReference type="Pfam" id="PF13328">
    <property type="entry name" value="HD_4"/>
    <property type="match status" value="1"/>
</dbReference>